<reference evidence="1 2" key="1">
    <citation type="submission" date="2016-07" db="EMBL/GenBank/DDBJ databases">
        <title>Multiple horizontal gene transfer events from other fungi enriched the ability of initially mycotrophic Trichoderma (Ascomycota) to feed on dead plant biomass.</title>
        <authorList>
            <consortium name="DOE Joint Genome Institute"/>
            <person name="Aerts A."/>
            <person name="Atanasova L."/>
            <person name="Chenthamara K."/>
            <person name="Zhang J."/>
            <person name="Grujic M."/>
            <person name="Henrissat B."/>
            <person name="Kuo A."/>
            <person name="Salamov A."/>
            <person name="Lipzen A."/>
            <person name="Labutti K."/>
            <person name="Barry K."/>
            <person name="Miao Y."/>
            <person name="Rahimi M.J."/>
            <person name="Shen Q."/>
            <person name="Grigoriev I.V."/>
            <person name="Kubicek C.P."/>
            <person name="Druzhinina I.S."/>
        </authorList>
    </citation>
    <scope>NUCLEOTIDE SEQUENCE [LARGE SCALE GENOMIC DNA]</scope>
    <source>
        <strain evidence="1 2">ATCC 18648</strain>
    </source>
</reference>
<keyword evidence="2" id="KW-1185">Reference proteome</keyword>
<dbReference type="OrthoDB" id="10343856at2759"/>
<gene>
    <name evidence="1" type="ORF">M440DRAFT_1090495</name>
</gene>
<accession>A0A2T4BT61</accession>
<sequence>MHCIDLLLQSCSTGRANQRRQQEYMASQGTRLSKGCVRGRSNSNGDDFVLLCGVREPPILTAPCRGPLPSELKQLLIGFSKCAQYAFSRQSSDNDRIVQAGDWGGASSCSSRVIQHKQHMVRQSSPAIAQVRNGASLTAVQVLVVAGGQPDLESQRPQWSLLLDACE</sequence>
<evidence type="ECO:0000313" key="1">
    <source>
        <dbReference type="EMBL" id="PTB72499.1"/>
    </source>
</evidence>
<name>A0A2T4BT61_TRILO</name>
<proteinExistence type="predicted"/>
<evidence type="ECO:0000313" key="2">
    <source>
        <dbReference type="Proteomes" id="UP000240760"/>
    </source>
</evidence>
<dbReference type="Proteomes" id="UP000240760">
    <property type="component" value="Unassembled WGS sequence"/>
</dbReference>
<protein>
    <submittedName>
        <fullName evidence="1">Uncharacterized protein</fullName>
    </submittedName>
</protein>
<dbReference type="EMBL" id="KZ679141">
    <property type="protein sequence ID" value="PTB72499.1"/>
    <property type="molecule type" value="Genomic_DNA"/>
</dbReference>
<organism evidence="1 2">
    <name type="scientific">Trichoderma longibrachiatum ATCC 18648</name>
    <dbReference type="NCBI Taxonomy" id="983965"/>
    <lineage>
        <taxon>Eukaryota</taxon>
        <taxon>Fungi</taxon>
        <taxon>Dikarya</taxon>
        <taxon>Ascomycota</taxon>
        <taxon>Pezizomycotina</taxon>
        <taxon>Sordariomycetes</taxon>
        <taxon>Hypocreomycetidae</taxon>
        <taxon>Hypocreales</taxon>
        <taxon>Hypocreaceae</taxon>
        <taxon>Trichoderma</taxon>
    </lineage>
</organism>
<dbReference type="AlphaFoldDB" id="A0A2T4BT61"/>